<dbReference type="OrthoDB" id="529448at2"/>
<dbReference type="Proteomes" id="UP000321261">
    <property type="component" value="Unassembled WGS sequence"/>
</dbReference>
<feature type="transmembrane region" description="Helical" evidence="1">
    <location>
        <begin position="216"/>
        <end position="239"/>
    </location>
</feature>
<evidence type="ECO:0008006" key="4">
    <source>
        <dbReference type="Google" id="ProtNLM"/>
    </source>
</evidence>
<protein>
    <recommendedName>
        <fullName evidence="4">Vegetative cell wall protein gp1</fullName>
    </recommendedName>
</protein>
<reference evidence="2 3" key="1">
    <citation type="submission" date="2019-06" db="EMBL/GenBank/DDBJ databases">
        <title>Sequencing the genomes of 1000 actinobacteria strains.</title>
        <authorList>
            <person name="Klenk H.-P."/>
        </authorList>
    </citation>
    <scope>NUCLEOTIDE SEQUENCE [LARGE SCALE GENOMIC DNA]</scope>
    <source>
        <strain evidence="2 3">DSM 45671</strain>
    </source>
</reference>
<proteinExistence type="predicted"/>
<evidence type="ECO:0000256" key="1">
    <source>
        <dbReference type="SAM" id="Phobius"/>
    </source>
</evidence>
<comment type="caution">
    <text evidence="2">The sequence shown here is derived from an EMBL/GenBank/DDBJ whole genome shotgun (WGS) entry which is preliminary data.</text>
</comment>
<gene>
    <name evidence="2" type="ORF">FHX44_111538</name>
</gene>
<evidence type="ECO:0000313" key="3">
    <source>
        <dbReference type="Proteomes" id="UP000321261"/>
    </source>
</evidence>
<evidence type="ECO:0000313" key="2">
    <source>
        <dbReference type="EMBL" id="TWF75654.1"/>
    </source>
</evidence>
<keyword evidence="3" id="KW-1185">Reference proteome</keyword>
<dbReference type="AlphaFoldDB" id="A0A561SL96"/>
<feature type="transmembrane region" description="Helical" evidence="1">
    <location>
        <begin position="70"/>
        <end position="91"/>
    </location>
</feature>
<dbReference type="RefSeq" id="WP_147254822.1">
    <property type="nucleotide sequence ID" value="NZ_VIWU01000001.1"/>
</dbReference>
<accession>A0A561SL96</accession>
<name>A0A561SL96_9PSEU</name>
<sequence>MNTFVTEIGKKLAERWVALLVLPGLLFTATATVAALLGHRHWADLPLLGQRVGQLVPVDAGASAGLPRTVVLLVVLLVVSVSTALLANALATPVEHALAGRWPPPLRGLARACTRRRRAAWTRANEEWERASNAGERDRLAELAARRNRIALIEPINATWVGDRLDAPTVRVHQEYGVDLTFLWPRLWLLLPESSRTPLADARQQLDDAARLGGWALLYLALGAVWWPSAIIGLVAGLVGRQRYRSAADVYAGLVEAAVDVHLEELVSRFTDGQGVRPTRPHWGRQITERFRKGM</sequence>
<feature type="transmembrane region" description="Helical" evidence="1">
    <location>
        <begin position="16"/>
        <end position="37"/>
    </location>
</feature>
<keyword evidence="1" id="KW-1133">Transmembrane helix</keyword>
<keyword evidence="1" id="KW-0472">Membrane</keyword>
<keyword evidence="1" id="KW-0812">Transmembrane</keyword>
<organism evidence="2 3">
    <name type="scientific">Pseudonocardia hierapolitana</name>
    <dbReference type="NCBI Taxonomy" id="1128676"/>
    <lineage>
        <taxon>Bacteria</taxon>
        <taxon>Bacillati</taxon>
        <taxon>Actinomycetota</taxon>
        <taxon>Actinomycetes</taxon>
        <taxon>Pseudonocardiales</taxon>
        <taxon>Pseudonocardiaceae</taxon>
        <taxon>Pseudonocardia</taxon>
    </lineage>
</organism>
<dbReference type="EMBL" id="VIWU01000001">
    <property type="protein sequence ID" value="TWF75654.1"/>
    <property type="molecule type" value="Genomic_DNA"/>
</dbReference>